<proteinExistence type="predicted"/>
<evidence type="ECO:0000313" key="1">
    <source>
        <dbReference type="EMBL" id="ARJ52003.1"/>
    </source>
</evidence>
<accession>A0AAC9RT78</accession>
<reference evidence="1 2" key="1">
    <citation type="submission" date="2017-04" db="EMBL/GenBank/DDBJ databases">
        <authorList>
            <person name="Veseli I.A."/>
            <person name="Tang C."/>
            <person name="Pombert J.-F."/>
        </authorList>
    </citation>
    <scope>NUCLEOTIDE SEQUENCE [LARGE SCALE GENOMIC DNA]</scope>
    <source>
        <strain evidence="1 2">ATCC 700373</strain>
    </source>
</reference>
<gene>
    <name evidence="1" type="ORF">B5P37_07245</name>
</gene>
<evidence type="ECO:0000313" key="2">
    <source>
        <dbReference type="Proteomes" id="UP000242864"/>
    </source>
</evidence>
<dbReference type="EMBL" id="CP020773">
    <property type="protein sequence ID" value="ARJ52003.1"/>
    <property type="molecule type" value="Genomic_DNA"/>
</dbReference>
<sequence>MPKCITIKLYSFKLPKVTKKGAFPNENALLKLLFIRTKELEKKWSTGFIPNGSMVMNQFLLHNQIKDRVIKYLE</sequence>
<keyword evidence="2" id="KW-1185">Reference proteome</keyword>
<dbReference type="Proteomes" id="UP000242864">
    <property type="component" value="Chromosome"/>
</dbReference>
<protein>
    <submittedName>
        <fullName evidence="1">Uncharacterized protein</fullName>
    </submittedName>
</protein>
<name>A0AAC9RT78_9STAP</name>
<organism evidence="1 2">
    <name type="scientific">Staphylococcus lutrae</name>
    <dbReference type="NCBI Taxonomy" id="155085"/>
    <lineage>
        <taxon>Bacteria</taxon>
        <taxon>Bacillati</taxon>
        <taxon>Bacillota</taxon>
        <taxon>Bacilli</taxon>
        <taxon>Bacillales</taxon>
        <taxon>Staphylococcaceae</taxon>
        <taxon>Staphylococcus</taxon>
    </lineage>
</organism>
<dbReference type="KEGG" id="slz:B5P37_07245"/>
<dbReference type="AlphaFoldDB" id="A0AAC9RT78"/>